<dbReference type="Pfam" id="PF13239">
    <property type="entry name" value="2TM"/>
    <property type="match status" value="1"/>
</dbReference>
<gene>
    <name evidence="3" type="ORF">METZ01_LOCUS169868</name>
</gene>
<evidence type="ECO:0000256" key="1">
    <source>
        <dbReference type="SAM" id="Phobius"/>
    </source>
</evidence>
<dbReference type="AlphaFoldDB" id="A0A382BTN5"/>
<feature type="domain" description="2TM" evidence="2">
    <location>
        <begin position="6"/>
        <end position="51"/>
    </location>
</feature>
<keyword evidence="1" id="KW-0812">Transmembrane</keyword>
<reference evidence="3" key="1">
    <citation type="submission" date="2018-05" db="EMBL/GenBank/DDBJ databases">
        <authorList>
            <person name="Lanie J.A."/>
            <person name="Ng W.-L."/>
            <person name="Kazmierczak K.M."/>
            <person name="Andrzejewski T.M."/>
            <person name="Davidsen T.M."/>
            <person name="Wayne K.J."/>
            <person name="Tettelin H."/>
            <person name="Glass J.I."/>
            <person name="Rusch D."/>
            <person name="Podicherti R."/>
            <person name="Tsui H.-C.T."/>
            <person name="Winkler M.E."/>
        </authorList>
    </citation>
    <scope>NUCLEOTIDE SEQUENCE</scope>
</reference>
<dbReference type="InterPro" id="IPR025698">
    <property type="entry name" value="2TM_dom"/>
</dbReference>
<keyword evidence="1" id="KW-1133">Transmembrane helix</keyword>
<protein>
    <recommendedName>
        <fullName evidence="2">2TM domain-containing protein</fullName>
    </recommendedName>
</protein>
<sequence length="101" mass="11619">MPNRFRFRRHAAAYAASTVVLSTLQILTTGDWWNFWIMVPWGISLFTHYFIASAADADEEWATDRVLDLQTSSYDFDHIGSIENRIAKGDPSVSPHTERDR</sequence>
<evidence type="ECO:0000313" key="3">
    <source>
        <dbReference type="EMBL" id="SVB17014.1"/>
    </source>
</evidence>
<name>A0A382BTN5_9ZZZZ</name>
<feature type="transmembrane region" description="Helical" evidence="1">
    <location>
        <begin position="35"/>
        <end position="55"/>
    </location>
</feature>
<proteinExistence type="predicted"/>
<dbReference type="EMBL" id="UINC01031255">
    <property type="protein sequence ID" value="SVB17014.1"/>
    <property type="molecule type" value="Genomic_DNA"/>
</dbReference>
<keyword evidence="1" id="KW-0472">Membrane</keyword>
<feature type="transmembrane region" description="Helical" evidence="1">
    <location>
        <begin position="12"/>
        <end position="29"/>
    </location>
</feature>
<organism evidence="3">
    <name type="scientific">marine metagenome</name>
    <dbReference type="NCBI Taxonomy" id="408172"/>
    <lineage>
        <taxon>unclassified sequences</taxon>
        <taxon>metagenomes</taxon>
        <taxon>ecological metagenomes</taxon>
    </lineage>
</organism>
<accession>A0A382BTN5</accession>
<evidence type="ECO:0000259" key="2">
    <source>
        <dbReference type="Pfam" id="PF13239"/>
    </source>
</evidence>